<dbReference type="AlphaFoldDB" id="A0AAN6MQH7"/>
<feature type="compositionally biased region" description="Low complexity" evidence="1">
    <location>
        <begin position="390"/>
        <end position="402"/>
    </location>
</feature>
<feature type="region of interest" description="Disordered" evidence="1">
    <location>
        <begin position="347"/>
        <end position="441"/>
    </location>
</feature>
<comment type="caution">
    <text evidence="4">The sequence shown here is derived from an EMBL/GenBank/DDBJ whole genome shotgun (WGS) entry which is preliminary data.</text>
</comment>
<keyword evidence="2" id="KW-0812">Transmembrane</keyword>
<evidence type="ECO:0000256" key="1">
    <source>
        <dbReference type="SAM" id="MobiDB-lite"/>
    </source>
</evidence>
<keyword evidence="5" id="KW-1185">Reference proteome</keyword>
<name>A0AAN6MQH7_9PEZI</name>
<reference evidence="4" key="1">
    <citation type="journal article" date="2023" name="Mol. Phylogenet. Evol.">
        <title>Genome-scale phylogeny and comparative genomics of the fungal order Sordariales.</title>
        <authorList>
            <person name="Hensen N."/>
            <person name="Bonometti L."/>
            <person name="Westerberg I."/>
            <person name="Brannstrom I.O."/>
            <person name="Guillou S."/>
            <person name="Cros-Aarteil S."/>
            <person name="Calhoun S."/>
            <person name="Haridas S."/>
            <person name="Kuo A."/>
            <person name="Mondo S."/>
            <person name="Pangilinan J."/>
            <person name="Riley R."/>
            <person name="LaButti K."/>
            <person name="Andreopoulos B."/>
            <person name="Lipzen A."/>
            <person name="Chen C."/>
            <person name="Yan M."/>
            <person name="Daum C."/>
            <person name="Ng V."/>
            <person name="Clum A."/>
            <person name="Steindorff A."/>
            <person name="Ohm R.A."/>
            <person name="Martin F."/>
            <person name="Silar P."/>
            <person name="Natvig D.O."/>
            <person name="Lalanne C."/>
            <person name="Gautier V."/>
            <person name="Ament-Velasquez S.L."/>
            <person name="Kruys A."/>
            <person name="Hutchinson M.I."/>
            <person name="Powell A.J."/>
            <person name="Barry K."/>
            <person name="Miller A.N."/>
            <person name="Grigoriev I.V."/>
            <person name="Debuchy R."/>
            <person name="Gladieux P."/>
            <person name="Hiltunen Thoren M."/>
            <person name="Johannesson H."/>
        </authorList>
    </citation>
    <scope>NUCLEOTIDE SEQUENCE</scope>
    <source>
        <strain evidence="4">CBS 103.79</strain>
    </source>
</reference>
<keyword evidence="3" id="KW-0732">Signal</keyword>
<accession>A0AAN6MQH7</accession>
<feature type="signal peptide" evidence="3">
    <location>
        <begin position="1"/>
        <end position="26"/>
    </location>
</feature>
<keyword evidence="2" id="KW-0472">Membrane</keyword>
<feature type="region of interest" description="Disordered" evidence="1">
    <location>
        <begin position="281"/>
        <end position="323"/>
    </location>
</feature>
<feature type="transmembrane region" description="Helical" evidence="2">
    <location>
        <begin position="253"/>
        <end position="275"/>
    </location>
</feature>
<evidence type="ECO:0000256" key="3">
    <source>
        <dbReference type="SAM" id="SignalP"/>
    </source>
</evidence>
<feature type="compositionally biased region" description="Low complexity" evidence="1">
    <location>
        <begin position="417"/>
        <end position="428"/>
    </location>
</feature>
<evidence type="ECO:0000256" key="2">
    <source>
        <dbReference type="SAM" id="Phobius"/>
    </source>
</evidence>
<evidence type="ECO:0000313" key="4">
    <source>
        <dbReference type="EMBL" id="KAK3904152.1"/>
    </source>
</evidence>
<organism evidence="4 5">
    <name type="scientific">Staphylotrichum tortipilum</name>
    <dbReference type="NCBI Taxonomy" id="2831512"/>
    <lineage>
        <taxon>Eukaryota</taxon>
        <taxon>Fungi</taxon>
        <taxon>Dikarya</taxon>
        <taxon>Ascomycota</taxon>
        <taxon>Pezizomycotina</taxon>
        <taxon>Sordariomycetes</taxon>
        <taxon>Sordariomycetidae</taxon>
        <taxon>Sordariales</taxon>
        <taxon>Chaetomiaceae</taxon>
        <taxon>Staphylotrichum</taxon>
    </lineage>
</organism>
<proteinExistence type="predicted"/>
<dbReference type="Proteomes" id="UP001303889">
    <property type="component" value="Unassembled WGS sequence"/>
</dbReference>
<feature type="compositionally biased region" description="Gly residues" evidence="1">
    <location>
        <begin position="298"/>
        <end position="312"/>
    </location>
</feature>
<protein>
    <submittedName>
        <fullName evidence="4">Uncharacterized protein</fullName>
    </submittedName>
</protein>
<feature type="chain" id="PRO_5042910877" evidence="3">
    <location>
        <begin position="27"/>
        <end position="441"/>
    </location>
</feature>
<dbReference type="EMBL" id="MU855411">
    <property type="protein sequence ID" value="KAK3904152.1"/>
    <property type="molecule type" value="Genomic_DNA"/>
</dbReference>
<keyword evidence="2" id="KW-1133">Transmembrane helix</keyword>
<feature type="compositionally biased region" description="Basic and acidic residues" evidence="1">
    <location>
        <begin position="379"/>
        <end position="389"/>
    </location>
</feature>
<evidence type="ECO:0000313" key="5">
    <source>
        <dbReference type="Proteomes" id="UP001303889"/>
    </source>
</evidence>
<reference evidence="4" key="2">
    <citation type="submission" date="2023-05" db="EMBL/GenBank/DDBJ databases">
        <authorList>
            <consortium name="Lawrence Berkeley National Laboratory"/>
            <person name="Steindorff A."/>
            <person name="Hensen N."/>
            <person name="Bonometti L."/>
            <person name="Westerberg I."/>
            <person name="Brannstrom I.O."/>
            <person name="Guillou S."/>
            <person name="Cros-Aarteil S."/>
            <person name="Calhoun S."/>
            <person name="Haridas S."/>
            <person name="Kuo A."/>
            <person name="Mondo S."/>
            <person name="Pangilinan J."/>
            <person name="Riley R."/>
            <person name="Labutti K."/>
            <person name="Andreopoulos B."/>
            <person name="Lipzen A."/>
            <person name="Chen C."/>
            <person name="Yanf M."/>
            <person name="Daum C."/>
            <person name="Ng V."/>
            <person name="Clum A."/>
            <person name="Ohm R."/>
            <person name="Martin F."/>
            <person name="Silar P."/>
            <person name="Natvig D."/>
            <person name="Lalanne C."/>
            <person name="Gautier V."/>
            <person name="Ament-Velasquez S.L."/>
            <person name="Kruys A."/>
            <person name="Hutchinson M.I."/>
            <person name="Powell A.J."/>
            <person name="Barry K."/>
            <person name="Miller A.N."/>
            <person name="Grigoriev I.V."/>
            <person name="Debuchy R."/>
            <person name="Gladieux P."/>
            <person name="Thoren M.H."/>
            <person name="Johannesson H."/>
        </authorList>
    </citation>
    <scope>NUCLEOTIDE SEQUENCE</scope>
    <source>
        <strain evidence="4">CBS 103.79</strain>
    </source>
</reference>
<sequence>MVAFPRSPAAAAGWLLLLMLAHPATAAIAPHPRFAAVETGAVLSPRQYHMSPAHPLRRRQDRCSAGSHPCDEIGPPGANLCCPDTQYCIIDPTDPSKAGCCHIGSRCNSPCLEAYFECPTVLTLTTGPSPTTSTSHQCCPRTCASTSMYQCASSLGGGCCSFGFRCGSSGHCLSTPAPTSSVDLSLAPPGCTTGQISCAPTDGGGCCAASQTCTLITGQAHCADNPITPTGSGVSVVSQEDQVSGLQGAGAKAGVAVGVVVGAGLIIGAATWWCLRRRRGTGRGESEGESSARPQPGGLTGRVLGGSTGVPGRGEMSDATSDVVSRNGRLAQDYFSSGPAVGPYSDTYSASGMTTPGVERGGVPLMPHDPADIAVPVEIDSRLREEERPAAPSASPPEGSLGDQEKEEVEERFELYGSEVGSPSVVSPYLGSPPDDRPGRL</sequence>
<gene>
    <name evidence="4" type="ORF">C8A05DRAFT_13946</name>
</gene>